<feature type="transmembrane region" description="Helical" evidence="7">
    <location>
        <begin position="81"/>
        <end position="114"/>
    </location>
</feature>
<evidence type="ECO:0000256" key="5">
    <source>
        <dbReference type="ARBA" id="ARBA00022989"/>
    </source>
</evidence>
<evidence type="ECO:0000256" key="6">
    <source>
        <dbReference type="ARBA" id="ARBA00023136"/>
    </source>
</evidence>
<evidence type="ECO:0000313" key="9">
    <source>
        <dbReference type="EMBL" id="WGH92342.1"/>
    </source>
</evidence>
<dbReference type="Proteomes" id="UP001224674">
    <property type="component" value="Chromosome"/>
</dbReference>
<evidence type="ECO:0000256" key="1">
    <source>
        <dbReference type="ARBA" id="ARBA00004651"/>
    </source>
</evidence>
<dbReference type="PANTHER" id="PTHR12677:SF59">
    <property type="entry name" value="GOLGI APPARATUS MEMBRANE PROTEIN TVP38-RELATED"/>
    <property type="match status" value="1"/>
</dbReference>
<name>A0AAJ6AHX1_9MICC</name>
<evidence type="ECO:0000313" key="10">
    <source>
        <dbReference type="Proteomes" id="UP001224674"/>
    </source>
</evidence>
<feature type="transmembrane region" description="Helical" evidence="7">
    <location>
        <begin position="172"/>
        <end position="195"/>
    </location>
</feature>
<proteinExistence type="inferred from homology"/>
<dbReference type="InterPro" id="IPR015414">
    <property type="entry name" value="TMEM64"/>
</dbReference>
<evidence type="ECO:0000256" key="3">
    <source>
        <dbReference type="ARBA" id="ARBA00022475"/>
    </source>
</evidence>
<comment type="subcellular location">
    <subcellularLocation>
        <location evidence="1 7">Cell membrane</location>
        <topology evidence="1 7">Multi-pass membrane protein</topology>
    </subcellularLocation>
</comment>
<dbReference type="GO" id="GO:0005886">
    <property type="term" value="C:plasma membrane"/>
    <property type="evidence" value="ECO:0007669"/>
    <property type="project" value="UniProtKB-SubCell"/>
</dbReference>
<protein>
    <recommendedName>
        <fullName evidence="7">TVP38/TMEM64 family membrane protein</fullName>
    </recommendedName>
</protein>
<feature type="transmembrane region" description="Helical" evidence="7">
    <location>
        <begin position="201"/>
        <end position="221"/>
    </location>
</feature>
<keyword evidence="4 7" id="KW-0812">Transmembrane</keyword>
<keyword evidence="5 7" id="KW-1133">Transmembrane helix</keyword>
<evidence type="ECO:0000256" key="2">
    <source>
        <dbReference type="ARBA" id="ARBA00008640"/>
    </source>
</evidence>
<dbReference type="InterPro" id="IPR032816">
    <property type="entry name" value="VTT_dom"/>
</dbReference>
<dbReference type="Pfam" id="PF09335">
    <property type="entry name" value="VTT_dom"/>
    <property type="match status" value="1"/>
</dbReference>
<comment type="similarity">
    <text evidence="2 7">Belongs to the TVP38/TMEM64 family.</text>
</comment>
<keyword evidence="3 7" id="KW-1003">Cell membrane</keyword>
<accession>A0AAJ6AHX1</accession>
<sequence>MASDDTSQQSSGQSDRPPWESWLQNGALVVVILVMTWLAFNVRLPDLEELQAQISSFGWAAIVIFIGAYALVALTPIPVTIMAVAGGLLFGGILGSILSIIGAMLGCWGAYWIARGLGRSTVLKLLGSRAESIQRHLDGAGFEAVFTLRLMPGFPYWPVNYGAGVFGISQRVFVTASGLALIPGQVSLAAIGGFIATPDFLHGALVVVAWIVVIVLTIVALRRWKKERDAHRRQEETS</sequence>
<dbReference type="EMBL" id="CP122566">
    <property type="protein sequence ID" value="WGH92342.1"/>
    <property type="molecule type" value="Genomic_DNA"/>
</dbReference>
<evidence type="ECO:0000259" key="8">
    <source>
        <dbReference type="Pfam" id="PF09335"/>
    </source>
</evidence>
<evidence type="ECO:0000256" key="7">
    <source>
        <dbReference type="RuleBase" id="RU366058"/>
    </source>
</evidence>
<dbReference type="RefSeq" id="WP_233242770.1">
    <property type="nucleotide sequence ID" value="NZ_CP122561.1"/>
</dbReference>
<keyword evidence="6 7" id="KW-0472">Membrane</keyword>
<feature type="transmembrane region" description="Helical" evidence="7">
    <location>
        <begin position="54"/>
        <end position="75"/>
    </location>
</feature>
<evidence type="ECO:0000256" key="4">
    <source>
        <dbReference type="ARBA" id="ARBA00022692"/>
    </source>
</evidence>
<gene>
    <name evidence="9" type="ORF">QDX21_08415</name>
</gene>
<feature type="domain" description="VTT" evidence="8">
    <location>
        <begin position="77"/>
        <end position="192"/>
    </location>
</feature>
<dbReference type="PANTHER" id="PTHR12677">
    <property type="entry name" value="GOLGI APPARATUS MEMBRANE PROTEIN TVP38-RELATED"/>
    <property type="match status" value="1"/>
</dbReference>
<dbReference type="AlphaFoldDB" id="A0AAJ6AHX1"/>
<feature type="transmembrane region" description="Helical" evidence="7">
    <location>
        <begin position="22"/>
        <end position="42"/>
    </location>
</feature>
<dbReference type="GeneID" id="83696371"/>
<keyword evidence="10" id="KW-1185">Reference proteome</keyword>
<reference evidence="9 10" key="1">
    <citation type="submission" date="2023-03" db="EMBL/GenBank/DDBJ databases">
        <title>Complete genome sequences of several Auritidibacter ignavus strains isolated from ear infections.</title>
        <authorList>
            <person name="Baehr T."/>
            <person name="Baumhoegger A.M."/>
        </authorList>
    </citation>
    <scope>NUCLEOTIDE SEQUENCE [LARGE SCALE GENOMIC DNA]</scope>
    <source>
        <strain evidence="9 10">BABAE-6</strain>
    </source>
</reference>
<organism evidence="9 10">
    <name type="scientific">Auritidibacter ignavus</name>
    <dbReference type="NCBI Taxonomy" id="678932"/>
    <lineage>
        <taxon>Bacteria</taxon>
        <taxon>Bacillati</taxon>
        <taxon>Actinomycetota</taxon>
        <taxon>Actinomycetes</taxon>
        <taxon>Micrococcales</taxon>
        <taxon>Micrococcaceae</taxon>
        <taxon>Auritidibacter</taxon>
    </lineage>
</organism>